<comment type="caution">
    <text evidence="2">The sequence shown here is derived from an EMBL/GenBank/DDBJ whole genome shotgun (WGS) entry which is preliminary data.</text>
</comment>
<dbReference type="Proteomes" id="UP000554482">
    <property type="component" value="Unassembled WGS sequence"/>
</dbReference>
<protein>
    <submittedName>
        <fullName evidence="2">Uncharacterized protein</fullName>
    </submittedName>
</protein>
<evidence type="ECO:0000313" key="3">
    <source>
        <dbReference type="Proteomes" id="UP000554482"/>
    </source>
</evidence>
<name>A0A7J6UUS2_THATH</name>
<feature type="non-terminal residue" evidence="2">
    <location>
        <position position="65"/>
    </location>
</feature>
<dbReference type="EMBL" id="JABWDY010043342">
    <property type="protein sequence ID" value="KAF5175990.1"/>
    <property type="molecule type" value="Genomic_DNA"/>
</dbReference>
<accession>A0A7J6UUS2</accession>
<evidence type="ECO:0000256" key="1">
    <source>
        <dbReference type="SAM" id="MobiDB-lite"/>
    </source>
</evidence>
<keyword evidence="3" id="KW-1185">Reference proteome</keyword>
<organism evidence="2 3">
    <name type="scientific">Thalictrum thalictroides</name>
    <name type="common">Rue-anemone</name>
    <name type="synonym">Anemone thalictroides</name>
    <dbReference type="NCBI Taxonomy" id="46969"/>
    <lineage>
        <taxon>Eukaryota</taxon>
        <taxon>Viridiplantae</taxon>
        <taxon>Streptophyta</taxon>
        <taxon>Embryophyta</taxon>
        <taxon>Tracheophyta</taxon>
        <taxon>Spermatophyta</taxon>
        <taxon>Magnoliopsida</taxon>
        <taxon>Ranunculales</taxon>
        <taxon>Ranunculaceae</taxon>
        <taxon>Thalictroideae</taxon>
        <taxon>Thalictrum</taxon>
    </lineage>
</organism>
<reference evidence="2 3" key="1">
    <citation type="submission" date="2020-06" db="EMBL/GenBank/DDBJ databases">
        <title>Transcriptomic and genomic resources for Thalictrum thalictroides and T. hernandezii: Facilitating candidate gene discovery in an emerging model plant lineage.</title>
        <authorList>
            <person name="Arias T."/>
            <person name="Riano-Pachon D.M."/>
            <person name="Di Stilio V.S."/>
        </authorList>
    </citation>
    <scope>NUCLEOTIDE SEQUENCE [LARGE SCALE GENOMIC DNA]</scope>
    <source>
        <strain evidence="3">cv. WT478/WT964</strain>
        <tissue evidence="2">Leaves</tissue>
    </source>
</reference>
<proteinExistence type="predicted"/>
<dbReference type="AlphaFoldDB" id="A0A7J6UUS2"/>
<feature type="region of interest" description="Disordered" evidence="1">
    <location>
        <begin position="1"/>
        <end position="65"/>
    </location>
</feature>
<sequence>MAHVKKISAEDKNKVKSLIKGVSSSSPKLPPATLPKFNASSKKRPRSGTKLDPEPQFVTTSSNLK</sequence>
<gene>
    <name evidence="2" type="ORF">FRX31_034423</name>
</gene>
<evidence type="ECO:0000313" key="2">
    <source>
        <dbReference type="EMBL" id="KAF5175990.1"/>
    </source>
</evidence>